<dbReference type="EMBL" id="BMDA01000001">
    <property type="protein sequence ID" value="GGH25893.1"/>
    <property type="molecule type" value="Genomic_DNA"/>
</dbReference>
<dbReference type="Gene3D" id="2.60.120.620">
    <property type="entry name" value="q2cbj1_9rhob like domain"/>
    <property type="match status" value="1"/>
</dbReference>
<dbReference type="InterPro" id="IPR008775">
    <property type="entry name" value="Phytyl_CoA_dOase-like"/>
</dbReference>
<reference evidence="1 2" key="1">
    <citation type="journal article" date="2014" name="Int. J. Syst. Evol. Microbiol.">
        <title>Complete genome sequence of Corynebacterium casei LMG S-19264T (=DSM 44701T), isolated from a smear-ripened cheese.</title>
        <authorList>
            <consortium name="US DOE Joint Genome Institute (JGI-PGF)"/>
            <person name="Walter F."/>
            <person name="Albersmeier A."/>
            <person name="Kalinowski J."/>
            <person name="Ruckert C."/>
        </authorList>
    </citation>
    <scope>NUCLEOTIDE SEQUENCE [LARGE SCALE GENOMIC DNA]</scope>
    <source>
        <strain evidence="1 2">CCM 8635</strain>
    </source>
</reference>
<dbReference type="AlphaFoldDB" id="A0ABD0A368"/>
<sequence>MFTNYIKITFIKIWMSLFASKGELKSLHHDTVKILGNYLPLSVCDEIIKRFELIEKNANYSYRWSDALESNTRLWCFEKEIKELLPHFEVDRWIRASDAYTGRDTQSWCLMANRIISKENNLGSGGGLHRDSPFSHQIKFIWYLNDVNGFNGAFQYLPGTHTDIWWSRKLFPLGEHRFPNVETPNGMKEVHAKAGTLLICDKKCIHRGKPLQNGIRYILFMIAKV</sequence>
<protein>
    <recommendedName>
        <fullName evidence="3">Prolyl 4-hydroxylase alpha subunit Fe(2+) 2OG dioxygenase domain-containing protein</fullName>
    </recommendedName>
</protein>
<organism evidence="1 2">
    <name type="scientific">Acinetobacter courvalinii</name>
    <dbReference type="NCBI Taxonomy" id="280147"/>
    <lineage>
        <taxon>Bacteria</taxon>
        <taxon>Pseudomonadati</taxon>
        <taxon>Pseudomonadota</taxon>
        <taxon>Gammaproteobacteria</taxon>
        <taxon>Moraxellales</taxon>
        <taxon>Moraxellaceae</taxon>
        <taxon>Acinetobacter</taxon>
    </lineage>
</organism>
<dbReference type="Proteomes" id="UP000652691">
    <property type="component" value="Unassembled WGS sequence"/>
</dbReference>
<dbReference type="RefSeq" id="WP_050560212.1">
    <property type="nucleotide sequence ID" value="NZ_BMDA01000001.1"/>
</dbReference>
<dbReference type="GeneID" id="80102869"/>
<accession>A0ABD0A368</accession>
<evidence type="ECO:0008006" key="3">
    <source>
        <dbReference type="Google" id="ProtNLM"/>
    </source>
</evidence>
<proteinExistence type="predicted"/>
<evidence type="ECO:0000313" key="2">
    <source>
        <dbReference type="Proteomes" id="UP000652691"/>
    </source>
</evidence>
<dbReference type="SUPFAM" id="SSF51197">
    <property type="entry name" value="Clavaminate synthase-like"/>
    <property type="match status" value="1"/>
</dbReference>
<dbReference type="GO" id="GO:0016706">
    <property type="term" value="F:2-oxoglutarate-dependent dioxygenase activity"/>
    <property type="evidence" value="ECO:0007669"/>
    <property type="project" value="UniProtKB-ARBA"/>
</dbReference>
<comment type="caution">
    <text evidence="1">The sequence shown here is derived from an EMBL/GenBank/DDBJ whole genome shotgun (WGS) entry which is preliminary data.</text>
</comment>
<evidence type="ECO:0000313" key="1">
    <source>
        <dbReference type="EMBL" id="GGH25893.1"/>
    </source>
</evidence>
<dbReference type="Pfam" id="PF05721">
    <property type="entry name" value="PhyH"/>
    <property type="match status" value="1"/>
</dbReference>
<gene>
    <name evidence="1" type="ORF">GCM10007354_02950</name>
</gene>
<name>A0ABD0A368_9GAMM</name>